<dbReference type="Proteomes" id="UP000289738">
    <property type="component" value="Chromosome A04"/>
</dbReference>
<dbReference type="EMBL" id="SDMP01000004">
    <property type="protein sequence ID" value="RYR61596.1"/>
    <property type="molecule type" value="Genomic_DNA"/>
</dbReference>
<sequence>MAKTFDYLLDVNPRKLAWSFNIYVVRIWEGDRIHASIPKCVVARWRGNIFEFQMYVMRNFIVVSNKTKPRTTNSNWILIFF</sequence>
<proteinExistence type="predicted"/>
<gene>
    <name evidence="1" type="ORF">Ahy_A04g018778</name>
</gene>
<evidence type="ECO:0008006" key="3">
    <source>
        <dbReference type="Google" id="ProtNLM"/>
    </source>
</evidence>
<evidence type="ECO:0000313" key="1">
    <source>
        <dbReference type="EMBL" id="RYR61596.1"/>
    </source>
</evidence>
<reference evidence="1 2" key="1">
    <citation type="submission" date="2019-01" db="EMBL/GenBank/DDBJ databases">
        <title>Sequencing of cultivated peanut Arachis hypogaea provides insights into genome evolution and oil improvement.</title>
        <authorList>
            <person name="Chen X."/>
        </authorList>
    </citation>
    <scope>NUCLEOTIDE SEQUENCE [LARGE SCALE GENOMIC DNA]</scope>
    <source>
        <strain evidence="2">cv. Fuhuasheng</strain>
        <tissue evidence="1">Leaves</tissue>
    </source>
</reference>
<accession>A0A445DEL2</accession>
<evidence type="ECO:0000313" key="2">
    <source>
        <dbReference type="Proteomes" id="UP000289738"/>
    </source>
</evidence>
<keyword evidence="2" id="KW-1185">Reference proteome</keyword>
<organism evidence="1 2">
    <name type="scientific">Arachis hypogaea</name>
    <name type="common">Peanut</name>
    <dbReference type="NCBI Taxonomy" id="3818"/>
    <lineage>
        <taxon>Eukaryota</taxon>
        <taxon>Viridiplantae</taxon>
        <taxon>Streptophyta</taxon>
        <taxon>Embryophyta</taxon>
        <taxon>Tracheophyta</taxon>
        <taxon>Spermatophyta</taxon>
        <taxon>Magnoliopsida</taxon>
        <taxon>eudicotyledons</taxon>
        <taxon>Gunneridae</taxon>
        <taxon>Pentapetalae</taxon>
        <taxon>rosids</taxon>
        <taxon>fabids</taxon>
        <taxon>Fabales</taxon>
        <taxon>Fabaceae</taxon>
        <taxon>Papilionoideae</taxon>
        <taxon>50 kb inversion clade</taxon>
        <taxon>dalbergioids sensu lato</taxon>
        <taxon>Dalbergieae</taxon>
        <taxon>Pterocarpus clade</taxon>
        <taxon>Arachis</taxon>
    </lineage>
</organism>
<comment type="caution">
    <text evidence="1">The sequence shown here is derived from an EMBL/GenBank/DDBJ whole genome shotgun (WGS) entry which is preliminary data.</text>
</comment>
<dbReference type="AlphaFoldDB" id="A0A445DEL2"/>
<name>A0A445DEL2_ARAHY</name>
<protein>
    <recommendedName>
        <fullName evidence="3">DUF223 domain-containing protein</fullName>
    </recommendedName>
</protein>